<dbReference type="OrthoDB" id="3386372at2"/>
<dbReference type="InterPro" id="IPR003029">
    <property type="entry name" value="S1_domain"/>
</dbReference>
<dbReference type="AlphaFoldDB" id="A0A964XM16"/>
<comment type="caution">
    <text evidence="2">The sequence shown here is derived from an EMBL/GenBank/DDBJ whole genome shotgun (WGS) entry which is preliminary data.</text>
</comment>
<reference evidence="2" key="1">
    <citation type="submission" date="2020-01" db="EMBL/GenBank/DDBJ databases">
        <title>Whole-genome analyses of novel actinobacteria.</title>
        <authorList>
            <person name="Sahin N."/>
        </authorList>
    </citation>
    <scope>NUCLEOTIDE SEQUENCE</scope>
    <source>
        <strain evidence="2">YC537</strain>
    </source>
</reference>
<evidence type="ECO:0000313" key="3">
    <source>
        <dbReference type="Proteomes" id="UP000598297"/>
    </source>
</evidence>
<gene>
    <name evidence="2" type="ORF">GUY60_14945</name>
</gene>
<dbReference type="EMBL" id="JAAAHS010000097">
    <property type="protein sequence ID" value="NBE52701.1"/>
    <property type="molecule type" value="Genomic_DNA"/>
</dbReference>
<dbReference type="RefSeq" id="WP_161697886.1">
    <property type="nucleotide sequence ID" value="NZ_JAAAHS010000097.1"/>
</dbReference>
<dbReference type="PROSITE" id="PS50126">
    <property type="entry name" value="S1"/>
    <property type="match status" value="1"/>
</dbReference>
<accession>A0A964XM16</accession>
<feature type="domain" description="S1 motif" evidence="1">
    <location>
        <begin position="117"/>
        <end position="186"/>
    </location>
</feature>
<dbReference type="InterPro" id="IPR012340">
    <property type="entry name" value="NA-bd_OB-fold"/>
</dbReference>
<proteinExistence type="predicted"/>
<sequence length="203" mass="21834">MPHWTHHTDPQAGTYDWFEVDEAGVVARQASFTGPSHAESPATVAASRAELAGCREHFGTLGVQLYEQVYGVLAAGAPAPGATVQAVTDEEFDRAWSHARWYRQCKVPNTGGVLPNGTVLTGTVTGAPWPRGVTGLFVDVGLSVPGFLDIGELSYDVEEWPREGDRVECEVVTVRAANPQIRLRLRPAATPRSAPPSPRPARP</sequence>
<dbReference type="Gene3D" id="2.40.50.140">
    <property type="entry name" value="Nucleic acid-binding proteins"/>
    <property type="match status" value="1"/>
</dbReference>
<organism evidence="2 3">
    <name type="scientific">Streptomyces boluensis</name>
    <dbReference type="NCBI Taxonomy" id="1775135"/>
    <lineage>
        <taxon>Bacteria</taxon>
        <taxon>Bacillati</taxon>
        <taxon>Actinomycetota</taxon>
        <taxon>Actinomycetes</taxon>
        <taxon>Kitasatosporales</taxon>
        <taxon>Streptomycetaceae</taxon>
        <taxon>Streptomyces</taxon>
    </lineage>
</organism>
<dbReference type="Proteomes" id="UP000598297">
    <property type="component" value="Unassembled WGS sequence"/>
</dbReference>
<dbReference type="GO" id="GO:0003676">
    <property type="term" value="F:nucleic acid binding"/>
    <property type="evidence" value="ECO:0007669"/>
    <property type="project" value="InterPro"/>
</dbReference>
<protein>
    <recommendedName>
        <fullName evidence="1">S1 motif domain-containing protein</fullName>
    </recommendedName>
</protein>
<evidence type="ECO:0000259" key="1">
    <source>
        <dbReference type="PROSITE" id="PS50126"/>
    </source>
</evidence>
<evidence type="ECO:0000313" key="2">
    <source>
        <dbReference type="EMBL" id="NBE52701.1"/>
    </source>
</evidence>
<name>A0A964XM16_9ACTN</name>
<keyword evidence="3" id="KW-1185">Reference proteome</keyword>
<dbReference type="SUPFAM" id="SSF50249">
    <property type="entry name" value="Nucleic acid-binding proteins"/>
    <property type="match status" value="1"/>
</dbReference>
<dbReference type="SMART" id="SM00316">
    <property type="entry name" value="S1"/>
    <property type="match status" value="1"/>
</dbReference>